<dbReference type="InterPro" id="IPR050696">
    <property type="entry name" value="FtsA/MreB"/>
</dbReference>
<feature type="compositionally biased region" description="Acidic residues" evidence="1">
    <location>
        <begin position="726"/>
        <end position="740"/>
    </location>
</feature>
<dbReference type="InterPro" id="IPR043129">
    <property type="entry name" value="ATPase_NBD"/>
</dbReference>
<dbReference type="OrthoDB" id="9768127at2"/>
<dbReference type="NCBIfam" id="TIGR01175">
    <property type="entry name" value="pilM"/>
    <property type="match status" value="1"/>
</dbReference>
<dbReference type="Gene3D" id="3.30.1490.300">
    <property type="match status" value="1"/>
</dbReference>
<organism evidence="2 3">
    <name type="scientific">Bythopirellula goksoeyrii</name>
    <dbReference type="NCBI Taxonomy" id="1400387"/>
    <lineage>
        <taxon>Bacteria</taxon>
        <taxon>Pseudomonadati</taxon>
        <taxon>Planctomycetota</taxon>
        <taxon>Planctomycetia</taxon>
        <taxon>Pirellulales</taxon>
        <taxon>Lacipirellulaceae</taxon>
        <taxon>Bythopirellula</taxon>
    </lineage>
</organism>
<dbReference type="PANTHER" id="PTHR32432">
    <property type="entry name" value="CELL DIVISION PROTEIN FTSA-RELATED"/>
    <property type="match status" value="1"/>
</dbReference>
<dbReference type="Gene3D" id="3.30.420.40">
    <property type="match status" value="2"/>
</dbReference>
<feature type="region of interest" description="Disordered" evidence="1">
    <location>
        <begin position="531"/>
        <end position="559"/>
    </location>
</feature>
<dbReference type="AlphaFoldDB" id="A0A5B9QAM6"/>
<dbReference type="KEGG" id="bgok:Pr1d_17920"/>
<evidence type="ECO:0000313" key="3">
    <source>
        <dbReference type="Proteomes" id="UP000323917"/>
    </source>
</evidence>
<dbReference type="SUPFAM" id="SSF53067">
    <property type="entry name" value="Actin-like ATPase domain"/>
    <property type="match status" value="2"/>
</dbReference>
<evidence type="ECO:0000256" key="1">
    <source>
        <dbReference type="SAM" id="MobiDB-lite"/>
    </source>
</evidence>
<protein>
    <submittedName>
        <fullName evidence="2">Competence protein A</fullName>
    </submittedName>
</protein>
<dbReference type="InterPro" id="IPR005883">
    <property type="entry name" value="PilM"/>
</dbReference>
<name>A0A5B9QAM6_9BACT</name>
<feature type="region of interest" description="Disordered" evidence="1">
    <location>
        <begin position="718"/>
        <end position="740"/>
    </location>
</feature>
<dbReference type="EMBL" id="CP042913">
    <property type="protein sequence ID" value="QEG34512.1"/>
    <property type="molecule type" value="Genomic_DNA"/>
</dbReference>
<feature type="region of interest" description="Disordered" evidence="1">
    <location>
        <begin position="476"/>
        <end position="495"/>
    </location>
</feature>
<dbReference type="Pfam" id="PF11104">
    <property type="entry name" value="PilM_2"/>
    <property type="match status" value="1"/>
</dbReference>
<gene>
    <name evidence="2" type="ORF">Pr1d_17920</name>
</gene>
<sequence>MAKSNAVWGIDIGQCALKALLCRPHEKEADRIIVESFDYIEYPKILSQPESEPEELVREALSQFLSRNEVAGDRVAISVAGQNGLARFIKLPPVESKKIPDIVKYEARQQIPFSLDDVVWDYQQLTGGSEEDGFALEPEVGIFAMKRDQVARALKPLEEAGIEVDFIQLMPLAVYNFVCFDRLGDFKSGTYDPQNPPDSTVVISLGTDTTDLVVTNGFRVWQRNIPIGGSHFTRALSKELKLTFVKAEHLKRNATEADDPKAVFQAMRPVFSDLLSEIQRSLGYFTSIDKAAKIGNVLALGNAMKLPGLQRYLSQNLDHEVKPVTEFQQLSAGSAAGKPQFKDNTLSFAVAYGLCLQGLGKAELRTNLLPEEIVRTRLVMSKKPWAVAGAAAILAGLTFNYFSHVSAWRETDNEAMAAAESRAQSVQTTATGYQSKKDSIHSEFETVSLTGEKLISNVEGRLRWLELFKAIDSALPKDPRPAKERKETEEDISSREELHIAAVESQQFPELSEWFSQVETAYTEAKGIMASSDAEGDMGDPAAEMDPMGMEPGAEGEEGALSGAGWVIQLTGHHYHNSKADRSNQMGEFVKNTLITNLEEGTVELPDGENGEMIEVPIKDLAISHVWLVKDQKLRDEIIDPEANLTGTATAGGYGGGYGGEGGYGRGGATITAGQDGEKSKLITLSRFDFIVQFVWQPKTRAERQELALARREAAEAAAEAAALNAEDESAAESELEPEN</sequence>
<dbReference type="RefSeq" id="WP_148073155.1">
    <property type="nucleotide sequence ID" value="NZ_CP042913.1"/>
</dbReference>
<keyword evidence="3" id="KW-1185">Reference proteome</keyword>
<dbReference type="PANTHER" id="PTHR32432:SF3">
    <property type="entry name" value="ETHANOLAMINE UTILIZATION PROTEIN EUTJ"/>
    <property type="match status" value="1"/>
</dbReference>
<evidence type="ECO:0000313" key="2">
    <source>
        <dbReference type="EMBL" id="QEG34512.1"/>
    </source>
</evidence>
<accession>A0A5B9QAM6</accession>
<reference evidence="2 3" key="1">
    <citation type="submission" date="2019-08" db="EMBL/GenBank/DDBJ databases">
        <title>Deep-cultivation of Planctomycetes and their phenomic and genomic characterization uncovers novel biology.</title>
        <authorList>
            <person name="Wiegand S."/>
            <person name="Jogler M."/>
            <person name="Boedeker C."/>
            <person name="Pinto D."/>
            <person name="Vollmers J."/>
            <person name="Rivas-Marin E."/>
            <person name="Kohn T."/>
            <person name="Peeters S.H."/>
            <person name="Heuer A."/>
            <person name="Rast P."/>
            <person name="Oberbeckmann S."/>
            <person name="Bunk B."/>
            <person name="Jeske O."/>
            <person name="Meyerdierks A."/>
            <person name="Storesund J.E."/>
            <person name="Kallscheuer N."/>
            <person name="Luecker S."/>
            <person name="Lage O.M."/>
            <person name="Pohl T."/>
            <person name="Merkel B.J."/>
            <person name="Hornburger P."/>
            <person name="Mueller R.-W."/>
            <person name="Bruemmer F."/>
            <person name="Labrenz M."/>
            <person name="Spormann A.M."/>
            <person name="Op den Camp H."/>
            <person name="Overmann J."/>
            <person name="Amann R."/>
            <person name="Jetten M.S.M."/>
            <person name="Mascher T."/>
            <person name="Medema M.H."/>
            <person name="Devos D.P."/>
            <person name="Kaster A.-K."/>
            <person name="Ovreas L."/>
            <person name="Rohde M."/>
            <person name="Galperin M.Y."/>
            <person name="Jogler C."/>
        </authorList>
    </citation>
    <scope>NUCLEOTIDE SEQUENCE [LARGE SCALE GENOMIC DNA]</scope>
    <source>
        <strain evidence="2 3">Pr1d</strain>
    </source>
</reference>
<dbReference type="Proteomes" id="UP000323917">
    <property type="component" value="Chromosome"/>
</dbReference>
<proteinExistence type="predicted"/>
<dbReference type="CDD" id="cd24049">
    <property type="entry name" value="ASKHA_NBD_PilM"/>
    <property type="match status" value="1"/>
</dbReference>